<dbReference type="InterPro" id="IPR018391">
    <property type="entry name" value="PQQ_b-propeller_rpt"/>
</dbReference>
<dbReference type="Gene3D" id="2.40.10.480">
    <property type="match status" value="1"/>
</dbReference>
<dbReference type="InterPro" id="IPR002372">
    <property type="entry name" value="PQQ_rpt_dom"/>
</dbReference>
<feature type="compositionally biased region" description="Acidic residues" evidence="1">
    <location>
        <begin position="38"/>
        <end position="52"/>
    </location>
</feature>
<evidence type="ECO:0000313" key="4">
    <source>
        <dbReference type="Proteomes" id="UP000199062"/>
    </source>
</evidence>
<evidence type="ECO:0000256" key="1">
    <source>
        <dbReference type="SAM" id="MobiDB-lite"/>
    </source>
</evidence>
<dbReference type="Pfam" id="PF13360">
    <property type="entry name" value="PQQ_2"/>
    <property type="match status" value="2"/>
</dbReference>
<dbReference type="PANTHER" id="PTHR34512">
    <property type="entry name" value="CELL SURFACE PROTEIN"/>
    <property type="match status" value="1"/>
</dbReference>
<accession>A0A1I6K9H4</accession>
<reference evidence="3 4" key="1">
    <citation type="submission" date="2016-10" db="EMBL/GenBank/DDBJ databases">
        <authorList>
            <person name="de Groot N.N."/>
        </authorList>
    </citation>
    <scope>NUCLEOTIDE SEQUENCE [LARGE SCALE GENOMIC DNA]</scope>
    <source>
        <strain evidence="3 4">CGMCC 1.10457</strain>
    </source>
</reference>
<organism evidence="3 4">
    <name type="scientific">Halomicrobium zhouii</name>
    <dbReference type="NCBI Taxonomy" id="767519"/>
    <lineage>
        <taxon>Archaea</taxon>
        <taxon>Methanobacteriati</taxon>
        <taxon>Methanobacteriota</taxon>
        <taxon>Stenosarchaea group</taxon>
        <taxon>Halobacteria</taxon>
        <taxon>Halobacteriales</taxon>
        <taxon>Haloarculaceae</taxon>
        <taxon>Halomicrobium</taxon>
    </lineage>
</organism>
<dbReference type="STRING" id="767519.SAMN05216559_0407"/>
<dbReference type="Gene3D" id="2.130.10.10">
    <property type="entry name" value="YVTN repeat-like/Quinoprotein amine dehydrogenase"/>
    <property type="match status" value="2"/>
</dbReference>
<evidence type="ECO:0000259" key="2">
    <source>
        <dbReference type="Pfam" id="PF13360"/>
    </source>
</evidence>
<dbReference type="Proteomes" id="UP000199062">
    <property type="component" value="Unassembled WGS sequence"/>
</dbReference>
<dbReference type="PROSITE" id="PS51257">
    <property type="entry name" value="PROKAR_LIPOPROTEIN"/>
    <property type="match status" value="1"/>
</dbReference>
<feature type="compositionally biased region" description="Basic and acidic residues" evidence="1">
    <location>
        <begin position="53"/>
        <end position="62"/>
    </location>
</feature>
<dbReference type="InterPro" id="IPR011047">
    <property type="entry name" value="Quinoprotein_ADH-like_sf"/>
</dbReference>
<dbReference type="PANTHER" id="PTHR34512:SF30">
    <property type="entry name" value="OUTER MEMBRANE PROTEIN ASSEMBLY FACTOR BAMB"/>
    <property type="match status" value="1"/>
</dbReference>
<keyword evidence="4" id="KW-1185">Reference proteome</keyword>
<dbReference type="AlphaFoldDB" id="A0A1I6K9H4"/>
<dbReference type="SMART" id="SM00564">
    <property type="entry name" value="PQQ"/>
    <property type="match status" value="6"/>
</dbReference>
<dbReference type="OrthoDB" id="220471at2157"/>
<feature type="region of interest" description="Disordered" evidence="1">
    <location>
        <begin position="20"/>
        <end position="88"/>
    </location>
</feature>
<feature type="domain" description="Pyrrolo-quinoline quinone repeat" evidence="2">
    <location>
        <begin position="238"/>
        <end position="375"/>
    </location>
</feature>
<proteinExistence type="predicted"/>
<gene>
    <name evidence="3" type="ORF">SAMN05216559_0407</name>
</gene>
<evidence type="ECO:0000313" key="3">
    <source>
        <dbReference type="EMBL" id="SFR87794.1"/>
    </source>
</evidence>
<dbReference type="EMBL" id="FOZK01000001">
    <property type="protein sequence ID" value="SFR87794.1"/>
    <property type="molecule type" value="Genomic_DNA"/>
</dbReference>
<dbReference type="SUPFAM" id="SSF50998">
    <property type="entry name" value="Quinoprotein alcohol dehydrogenase-like"/>
    <property type="match status" value="1"/>
</dbReference>
<dbReference type="RefSeq" id="WP_089813394.1">
    <property type="nucleotide sequence ID" value="NZ_FOZK01000001.1"/>
</dbReference>
<feature type="domain" description="Pyrrolo-quinoline quinone repeat" evidence="2">
    <location>
        <begin position="126"/>
        <end position="225"/>
    </location>
</feature>
<sequence length="460" mass="48133">MPDPWPRRRALRAVAAAAPLALAGCSDRDAPGTPTDGPDTDETTTAPTDEEDRPTATERSPKPLDAAGTWPQFGAEAGHTGVTAATGLPEDGEPYWHLRRIRSGPPVLADGRLFHYAELGEDTSDRPTLTPTPEEDTLVHRVDGPPALVARDASDGRIEWTQSLPNASRGWPALADGRVITCVKGQVAAFDVADGSPAWRVDVGDDSPTDPTVVDDAVVVPFSGSVDGQSGEYVRRPSVRAYALDDGEERWSVEPPKRQNGVAVADGTVAVASGGWDGTGVVLGLSLADGSERWRTEVAGDAFTTPVAVDGTAYVASSDDYVQALELADGSERWRRDFEGRPRGLAVDGETVYVGAGRSLAALAASDGSVDWQVVPASESESVQSVAVGTDAVYAGTIGLDAPLVVLDPTDGSERWRHDFPDKVVGGDQVMGGVESQPVVADGALFVNAVDGLYAFGPAE</sequence>
<protein>
    <submittedName>
        <fullName evidence="3">Outer membrane protein assembly factor BamB, contains PQQ-like beta-propeller repeat</fullName>
    </submittedName>
</protein>
<dbReference type="InterPro" id="IPR015943">
    <property type="entry name" value="WD40/YVTN_repeat-like_dom_sf"/>
</dbReference>
<name>A0A1I6K9H4_9EURY</name>